<proteinExistence type="predicted"/>
<dbReference type="AlphaFoldDB" id="A0A8T0UEV4"/>
<dbReference type="EMBL" id="CM029042">
    <property type="protein sequence ID" value="KAG2620857.1"/>
    <property type="molecule type" value="Genomic_DNA"/>
</dbReference>
<dbReference type="Proteomes" id="UP000823388">
    <property type="component" value="Chromosome 3N"/>
</dbReference>
<gene>
    <name evidence="1" type="ORF">PVAP13_3NG196100</name>
</gene>
<reference evidence="1" key="1">
    <citation type="submission" date="2020-05" db="EMBL/GenBank/DDBJ databases">
        <title>WGS assembly of Panicum virgatum.</title>
        <authorList>
            <person name="Lovell J.T."/>
            <person name="Jenkins J."/>
            <person name="Shu S."/>
            <person name="Juenger T.E."/>
            <person name="Schmutz J."/>
        </authorList>
    </citation>
    <scope>NUCLEOTIDE SEQUENCE</scope>
    <source>
        <strain evidence="1">AP13</strain>
    </source>
</reference>
<name>A0A8T0UEV4_PANVG</name>
<evidence type="ECO:0000313" key="1">
    <source>
        <dbReference type="EMBL" id="KAG2620857.1"/>
    </source>
</evidence>
<comment type="caution">
    <text evidence="1">The sequence shown here is derived from an EMBL/GenBank/DDBJ whole genome shotgun (WGS) entry which is preliminary data.</text>
</comment>
<accession>A0A8T0UEV4</accession>
<keyword evidence="2" id="KW-1185">Reference proteome</keyword>
<evidence type="ECO:0000313" key="2">
    <source>
        <dbReference type="Proteomes" id="UP000823388"/>
    </source>
</evidence>
<organism evidence="1 2">
    <name type="scientific">Panicum virgatum</name>
    <name type="common">Blackwell switchgrass</name>
    <dbReference type="NCBI Taxonomy" id="38727"/>
    <lineage>
        <taxon>Eukaryota</taxon>
        <taxon>Viridiplantae</taxon>
        <taxon>Streptophyta</taxon>
        <taxon>Embryophyta</taxon>
        <taxon>Tracheophyta</taxon>
        <taxon>Spermatophyta</taxon>
        <taxon>Magnoliopsida</taxon>
        <taxon>Liliopsida</taxon>
        <taxon>Poales</taxon>
        <taxon>Poaceae</taxon>
        <taxon>PACMAD clade</taxon>
        <taxon>Panicoideae</taxon>
        <taxon>Panicodae</taxon>
        <taxon>Paniceae</taxon>
        <taxon>Panicinae</taxon>
        <taxon>Panicum</taxon>
        <taxon>Panicum sect. Hiantes</taxon>
    </lineage>
</organism>
<sequence>MAWLGCGAPAVGIAVQEGHLKVVSVCAAVGPQSHRAAWNGRSEAHPWALMRTMRGCWETAAAPRFRRLQRWPWRRVASAVCRRRNISYALLWGSLVAAQLMGTGAPDAISRRAMGSSWRVGSAPASSPSFFSLPIFLMFLMPGLMAFWSKGSFLCVFWVGILS</sequence>
<protein>
    <submittedName>
        <fullName evidence="1">Uncharacterized protein</fullName>
    </submittedName>
</protein>